<keyword evidence="8" id="KW-0175">Coiled coil</keyword>
<evidence type="ECO:0000256" key="7">
    <source>
        <dbReference type="ARBA" id="ARBA00023012"/>
    </source>
</evidence>
<dbReference type="SMART" id="SM00304">
    <property type="entry name" value="HAMP"/>
    <property type="match status" value="1"/>
</dbReference>
<protein>
    <recommendedName>
        <fullName evidence="3">histidine kinase</fullName>
        <ecNumber evidence="3">2.7.13.3</ecNumber>
    </recommendedName>
</protein>
<evidence type="ECO:0000256" key="4">
    <source>
        <dbReference type="ARBA" id="ARBA00022553"/>
    </source>
</evidence>
<dbReference type="CDD" id="cd06225">
    <property type="entry name" value="HAMP"/>
    <property type="match status" value="1"/>
</dbReference>
<name>A0A937K3Y9_9CLOT</name>
<dbReference type="Gene3D" id="3.30.565.10">
    <property type="entry name" value="Histidine kinase-like ATPase, C-terminal domain"/>
    <property type="match status" value="1"/>
</dbReference>
<accession>A0A937K3Y9</accession>
<dbReference type="GO" id="GO:0000155">
    <property type="term" value="F:phosphorelay sensor kinase activity"/>
    <property type="evidence" value="ECO:0007669"/>
    <property type="project" value="InterPro"/>
</dbReference>
<dbReference type="RefSeq" id="WP_202766687.1">
    <property type="nucleotide sequence ID" value="NZ_JAESWA010000019.1"/>
</dbReference>
<dbReference type="PANTHER" id="PTHR45453:SF3">
    <property type="entry name" value="HISTIDINE KINASE"/>
    <property type="match status" value="1"/>
</dbReference>
<dbReference type="FunFam" id="3.30.565.10:FF:000006">
    <property type="entry name" value="Sensor histidine kinase WalK"/>
    <property type="match status" value="1"/>
</dbReference>
<keyword evidence="5" id="KW-0808">Transferase</keyword>
<reference evidence="12" key="1">
    <citation type="submission" date="2021-01" db="EMBL/GenBank/DDBJ databases">
        <title>Genome public.</title>
        <authorList>
            <person name="Liu C."/>
            <person name="Sun Q."/>
        </authorList>
    </citation>
    <scope>NUCLEOTIDE SEQUENCE</scope>
    <source>
        <strain evidence="12">YIM B02565</strain>
    </source>
</reference>
<dbReference type="PROSITE" id="PS50109">
    <property type="entry name" value="HIS_KIN"/>
    <property type="match status" value="1"/>
</dbReference>
<dbReference type="SUPFAM" id="SSF47384">
    <property type="entry name" value="Homodimeric domain of signal transducing histidine kinase"/>
    <property type="match status" value="1"/>
</dbReference>
<evidence type="ECO:0000256" key="3">
    <source>
        <dbReference type="ARBA" id="ARBA00012438"/>
    </source>
</evidence>
<dbReference type="CDD" id="cd00082">
    <property type="entry name" value="HisKA"/>
    <property type="match status" value="1"/>
</dbReference>
<keyword evidence="13" id="KW-1185">Reference proteome</keyword>
<keyword evidence="7" id="KW-0902">Two-component regulatory system</keyword>
<dbReference type="Gene3D" id="1.10.287.130">
    <property type="match status" value="1"/>
</dbReference>
<dbReference type="PRINTS" id="PR00344">
    <property type="entry name" value="BCTRLSENSOR"/>
</dbReference>
<dbReference type="InterPro" id="IPR050351">
    <property type="entry name" value="BphY/WalK/GraS-like"/>
</dbReference>
<feature type="transmembrane region" description="Helical" evidence="9">
    <location>
        <begin position="175"/>
        <end position="198"/>
    </location>
</feature>
<dbReference type="GO" id="GO:0004721">
    <property type="term" value="F:phosphoprotein phosphatase activity"/>
    <property type="evidence" value="ECO:0007669"/>
    <property type="project" value="TreeGrafter"/>
</dbReference>
<keyword evidence="9" id="KW-1133">Transmembrane helix</keyword>
<dbReference type="Gene3D" id="6.10.340.10">
    <property type="match status" value="1"/>
</dbReference>
<feature type="domain" description="Histidine kinase" evidence="10">
    <location>
        <begin position="281"/>
        <end position="493"/>
    </location>
</feature>
<dbReference type="AlphaFoldDB" id="A0A937K3Y9"/>
<dbReference type="SMART" id="SM00388">
    <property type="entry name" value="HisKA"/>
    <property type="match status" value="1"/>
</dbReference>
<dbReference type="InterPro" id="IPR036890">
    <property type="entry name" value="HATPase_C_sf"/>
</dbReference>
<keyword evidence="6 12" id="KW-0418">Kinase</keyword>
<dbReference type="EMBL" id="JAESWA010000019">
    <property type="protein sequence ID" value="MBL4931304.1"/>
    <property type="molecule type" value="Genomic_DNA"/>
</dbReference>
<dbReference type="Pfam" id="PF02518">
    <property type="entry name" value="HATPase_c"/>
    <property type="match status" value="1"/>
</dbReference>
<evidence type="ECO:0000256" key="8">
    <source>
        <dbReference type="SAM" id="Coils"/>
    </source>
</evidence>
<sequence length="493" mass="56819">MKRNSIKFKIFISTAGILIVCTMIILTTLYLALPKYYYNYKMKNIEKGIKTLSGQLSKTNIKSQDNQESQTLLHNFMKNYNVSLVLLDYSNNLVFLPNSFSRFSGNEWLKGMSQDKKSDGPPLDEASNASGKIINKKNNSEVYAYTQKVYFKDDPSSYYLMIEAPLQPIDEAAKVILYLMPYMFLFIVIIALGTALVYSRKITDPLLTLNDVARRISKLDFSIKSEISSKDEMGELSSSLNTLASNLQKNMDDLKDANMKLKDDIKKQKIREKERQEFVATISHELKSPITSVSGQIEGMLYSIGAYKDRDKYLKKSLSIMKDMEKLVYELLDIYKLESNDKLENKSIINLSEIVDDIMEDMFFFIEEKKVRLNIDIDEEFTIEGDYNRLNKALSNIIINAIKYSKEEENIIIKLSKSDNSRAYLEVINTGASIDEEHLDKLFEPFYRVEKSRNRKTGGSGLGLYIVKKILELHQFDYKIENIDNGVKFTIEF</sequence>
<evidence type="ECO:0000256" key="6">
    <source>
        <dbReference type="ARBA" id="ARBA00022777"/>
    </source>
</evidence>
<dbReference type="Pfam" id="PF00672">
    <property type="entry name" value="HAMP"/>
    <property type="match status" value="1"/>
</dbReference>
<comment type="catalytic activity">
    <reaction evidence="1">
        <text>ATP + protein L-histidine = ADP + protein N-phospho-L-histidine.</text>
        <dbReference type="EC" id="2.7.13.3"/>
    </reaction>
</comment>
<evidence type="ECO:0000313" key="12">
    <source>
        <dbReference type="EMBL" id="MBL4931304.1"/>
    </source>
</evidence>
<dbReference type="InterPro" id="IPR003660">
    <property type="entry name" value="HAMP_dom"/>
</dbReference>
<keyword evidence="9" id="KW-0812">Transmembrane</keyword>
<dbReference type="SMART" id="SM00387">
    <property type="entry name" value="HATPase_c"/>
    <property type="match status" value="1"/>
</dbReference>
<dbReference type="InterPro" id="IPR036097">
    <property type="entry name" value="HisK_dim/P_sf"/>
</dbReference>
<dbReference type="EC" id="2.7.13.3" evidence="3"/>
<keyword evidence="4" id="KW-0597">Phosphoprotein</keyword>
<dbReference type="GO" id="GO:0005886">
    <property type="term" value="C:plasma membrane"/>
    <property type="evidence" value="ECO:0007669"/>
    <property type="project" value="TreeGrafter"/>
</dbReference>
<feature type="transmembrane region" description="Helical" evidence="9">
    <location>
        <begin position="12"/>
        <end position="33"/>
    </location>
</feature>
<organism evidence="12 13">
    <name type="scientific">Clostridium paridis</name>
    <dbReference type="NCBI Taxonomy" id="2803863"/>
    <lineage>
        <taxon>Bacteria</taxon>
        <taxon>Bacillati</taxon>
        <taxon>Bacillota</taxon>
        <taxon>Clostridia</taxon>
        <taxon>Eubacteriales</taxon>
        <taxon>Clostridiaceae</taxon>
        <taxon>Clostridium</taxon>
    </lineage>
</organism>
<evidence type="ECO:0000259" key="10">
    <source>
        <dbReference type="PROSITE" id="PS50109"/>
    </source>
</evidence>
<gene>
    <name evidence="12" type="ORF">JK634_05765</name>
</gene>
<evidence type="ECO:0000256" key="1">
    <source>
        <dbReference type="ARBA" id="ARBA00000085"/>
    </source>
</evidence>
<comment type="caution">
    <text evidence="12">The sequence shown here is derived from an EMBL/GenBank/DDBJ whole genome shotgun (WGS) entry which is preliminary data.</text>
</comment>
<dbReference type="PANTHER" id="PTHR45453">
    <property type="entry name" value="PHOSPHATE REGULON SENSOR PROTEIN PHOR"/>
    <property type="match status" value="1"/>
</dbReference>
<dbReference type="PROSITE" id="PS50885">
    <property type="entry name" value="HAMP"/>
    <property type="match status" value="1"/>
</dbReference>
<evidence type="ECO:0000256" key="5">
    <source>
        <dbReference type="ARBA" id="ARBA00022679"/>
    </source>
</evidence>
<dbReference type="SUPFAM" id="SSF55874">
    <property type="entry name" value="ATPase domain of HSP90 chaperone/DNA topoisomerase II/histidine kinase"/>
    <property type="match status" value="1"/>
</dbReference>
<dbReference type="Pfam" id="PF00512">
    <property type="entry name" value="HisKA"/>
    <property type="match status" value="1"/>
</dbReference>
<feature type="coiled-coil region" evidence="8">
    <location>
        <begin position="237"/>
        <end position="271"/>
    </location>
</feature>
<keyword evidence="9" id="KW-0472">Membrane</keyword>
<evidence type="ECO:0000313" key="13">
    <source>
        <dbReference type="Proteomes" id="UP000623681"/>
    </source>
</evidence>
<proteinExistence type="predicted"/>
<dbReference type="InterPro" id="IPR004358">
    <property type="entry name" value="Sig_transdc_His_kin-like_C"/>
</dbReference>
<dbReference type="InterPro" id="IPR003661">
    <property type="entry name" value="HisK_dim/P_dom"/>
</dbReference>
<evidence type="ECO:0000259" key="11">
    <source>
        <dbReference type="PROSITE" id="PS50885"/>
    </source>
</evidence>
<dbReference type="Proteomes" id="UP000623681">
    <property type="component" value="Unassembled WGS sequence"/>
</dbReference>
<dbReference type="SUPFAM" id="SSF158472">
    <property type="entry name" value="HAMP domain-like"/>
    <property type="match status" value="1"/>
</dbReference>
<feature type="domain" description="HAMP" evidence="11">
    <location>
        <begin position="200"/>
        <end position="252"/>
    </location>
</feature>
<evidence type="ECO:0000256" key="9">
    <source>
        <dbReference type="SAM" id="Phobius"/>
    </source>
</evidence>
<evidence type="ECO:0000256" key="2">
    <source>
        <dbReference type="ARBA" id="ARBA00004370"/>
    </source>
</evidence>
<dbReference type="InterPro" id="IPR003594">
    <property type="entry name" value="HATPase_dom"/>
</dbReference>
<dbReference type="GO" id="GO:0016036">
    <property type="term" value="P:cellular response to phosphate starvation"/>
    <property type="evidence" value="ECO:0007669"/>
    <property type="project" value="TreeGrafter"/>
</dbReference>
<dbReference type="InterPro" id="IPR005467">
    <property type="entry name" value="His_kinase_dom"/>
</dbReference>
<comment type="subcellular location">
    <subcellularLocation>
        <location evidence="2">Membrane</location>
    </subcellularLocation>
</comment>